<protein>
    <submittedName>
        <fullName evidence="2">Aldo/keto reductase</fullName>
    </submittedName>
</protein>
<proteinExistence type="predicted"/>
<evidence type="ECO:0000313" key="2">
    <source>
        <dbReference type="EMBL" id="MVT08781.1"/>
    </source>
</evidence>
<comment type="caution">
    <text evidence="2">The sequence shown here is derived from an EMBL/GenBank/DDBJ whole genome shotgun (WGS) entry which is preliminary data.</text>
</comment>
<sequence>MIKLPKVIAGTSSLGNLYEALPFEQKKQIVNAYITTAGNHAVFDSAGKYGAGLALESLAECLHELGVGPQQVTISNKLGWFRTELTGAEPTFEPGIWKDLKYDAIQRISYNGIMECFEQGNKLLGDYAAQMVSVHDPDEYLAASADEQDGQQRYSDILQAYRALHDLKRQGHVQSVGVGAKDWRVIERISKDVSLDWVMFANSLTIYQHPGKLLSFVNDLAANGVAVINSAVFHGGFLTGSNFFNYRPVSRNNQADSALFDWRDKFYSLCSAFNIKPAAACVYFAKHIPGITSIALNSTSPQRTKSNVEMVHEEIPPAFWREMKEIALLKPDYPYL</sequence>
<evidence type="ECO:0000313" key="3">
    <source>
        <dbReference type="Proteomes" id="UP000461730"/>
    </source>
</evidence>
<dbReference type="InterPro" id="IPR036812">
    <property type="entry name" value="NAD(P)_OxRdtase_dom_sf"/>
</dbReference>
<accession>A0A7K1U353</accession>
<dbReference type="PANTHER" id="PTHR42686:SF1">
    <property type="entry name" value="GH17980P-RELATED"/>
    <property type="match status" value="1"/>
</dbReference>
<dbReference type="PANTHER" id="PTHR42686">
    <property type="entry name" value="GH17980P-RELATED"/>
    <property type="match status" value="1"/>
</dbReference>
<evidence type="ECO:0000259" key="1">
    <source>
        <dbReference type="Pfam" id="PF00248"/>
    </source>
</evidence>
<dbReference type="Gene3D" id="3.20.20.100">
    <property type="entry name" value="NADP-dependent oxidoreductase domain"/>
    <property type="match status" value="1"/>
</dbReference>
<dbReference type="GO" id="GO:0005829">
    <property type="term" value="C:cytosol"/>
    <property type="evidence" value="ECO:0007669"/>
    <property type="project" value="TreeGrafter"/>
</dbReference>
<dbReference type="SUPFAM" id="SSF51430">
    <property type="entry name" value="NAD(P)-linked oxidoreductase"/>
    <property type="match status" value="1"/>
</dbReference>
<dbReference type="EMBL" id="WRXN01000004">
    <property type="protein sequence ID" value="MVT08781.1"/>
    <property type="molecule type" value="Genomic_DNA"/>
</dbReference>
<reference evidence="2 3" key="1">
    <citation type="submission" date="2019-12" db="EMBL/GenBank/DDBJ databases">
        <title>Chitinophaga sp. strain ysch24 (GDMCC 1.1355), whole genome shotgun sequence.</title>
        <authorList>
            <person name="Zhang X."/>
        </authorList>
    </citation>
    <scope>NUCLEOTIDE SEQUENCE [LARGE SCALE GENOMIC DNA]</scope>
    <source>
        <strain evidence="3">ysch24</strain>
    </source>
</reference>
<dbReference type="AlphaFoldDB" id="A0A7K1U353"/>
<dbReference type="GO" id="GO:0016491">
    <property type="term" value="F:oxidoreductase activity"/>
    <property type="evidence" value="ECO:0007669"/>
    <property type="project" value="InterPro"/>
</dbReference>
<feature type="domain" description="NADP-dependent oxidoreductase" evidence="1">
    <location>
        <begin position="7"/>
        <end position="326"/>
    </location>
</feature>
<dbReference type="Pfam" id="PF00248">
    <property type="entry name" value="Aldo_ket_red"/>
    <property type="match status" value="1"/>
</dbReference>
<name>A0A7K1U353_9BACT</name>
<keyword evidence="3" id="KW-1185">Reference proteome</keyword>
<gene>
    <name evidence="2" type="ORF">GO493_10955</name>
</gene>
<dbReference type="InterPro" id="IPR023210">
    <property type="entry name" value="NADP_OxRdtase_dom"/>
</dbReference>
<organism evidence="2 3">
    <name type="scientific">Chitinophaga tropicalis</name>
    <dbReference type="NCBI Taxonomy" id="2683588"/>
    <lineage>
        <taxon>Bacteria</taxon>
        <taxon>Pseudomonadati</taxon>
        <taxon>Bacteroidota</taxon>
        <taxon>Chitinophagia</taxon>
        <taxon>Chitinophagales</taxon>
        <taxon>Chitinophagaceae</taxon>
        <taxon>Chitinophaga</taxon>
    </lineage>
</organism>
<dbReference type="Proteomes" id="UP000461730">
    <property type="component" value="Unassembled WGS sequence"/>
</dbReference>
<dbReference type="RefSeq" id="WP_157306206.1">
    <property type="nucleotide sequence ID" value="NZ_WRXN01000004.1"/>
</dbReference>
<dbReference type="InterPro" id="IPR020471">
    <property type="entry name" value="AKR"/>
</dbReference>
<dbReference type="CDD" id="cd19152">
    <property type="entry name" value="AKR_AKR15A"/>
    <property type="match status" value="1"/>
</dbReference>